<reference evidence="16" key="1">
    <citation type="submission" date="2019-09" db="EMBL/GenBank/DDBJ databases">
        <authorList>
            <person name="Zhang L."/>
        </authorList>
    </citation>
    <scope>NUCLEOTIDE SEQUENCE</scope>
</reference>
<evidence type="ECO:0000256" key="1">
    <source>
        <dbReference type="ARBA" id="ARBA00004191"/>
    </source>
</evidence>
<dbReference type="AlphaFoldDB" id="A0A5K0VWB4"/>
<keyword evidence="12" id="KW-0961">Cell wall biogenesis/degradation</keyword>
<evidence type="ECO:0000256" key="6">
    <source>
        <dbReference type="ARBA" id="ARBA00022729"/>
    </source>
</evidence>
<dbReference type="Pfam" id="PF00560">
    <property type="entry name" value="LRR_1"/>
    <property type="match status" value="2"/>
</dbReference>
<name>A0A5K0VWB4_9MAGN</name>
<feature type="signal peptide" evidence="14">
    <location>
        <begin position="1"/>
        <end position="23"/>
    </location>
</feature>
<evidence type="ECO:0000256" key="14">
    <source>
        <dbReference type="SAM" id="SignalP"/>
    </source>
</evidence>
<feature type="domain" description="Leucine-rich repeat-containing N-terminal plant-type" evidence="15">
    <location>
        <begin position="49"/>
        <end position="83"/>
    </location>
</feature>
<dbReference type="OrthoDB" id="676979at2759"/>
<sequence length="398" mass="43237">MVKKKSWLLCFFLHFHLFCSSLANGGILGGIITQSPPGFSSSRLYDAYLALQAWKSAITRDPFGITATWVGPNVCSYKGIFCSDSLDMVSGPVVASIDLNHGYLEGSLVKELSYLPDLSILHLNSNRFSGAVPDSFSALVYLSELDLSNNLLSGPFPAVILRLPSLIYLDLRYNQFNGGIPDELFGMNLDAIFLNNNEFEGQIPMSLGNSPASVITLANNKFSGNLPTSFGYVGSRLKEILFMNNQLTGCIPEGVGFLSQMMVLDLSYNSLSGELPDSLTCLSGIEVFNIAHNEFSGILPDILCSLSSLANLTVAYNFFSGISNQCSRLVIKNVGFDLSGNCIPGRMMQRPEPECSGFQGGLNCIRIPSPKPFLCRPLLEEPAMNLVSNFLPPSFPSP</sequence>
<keyword evidence="10" id="KW-0325">Glycoprotein</keyword>
<evidence type="ECO:0000256" key="8">
    <source>
        <dbReference type="ARBA" id="ARBA00022989"/>
    </source>
</evidence>
<keyword evidence="4" id="KW-0433">Leucine-rich repeat</keyword>
<accession>A0A5K0VWB4</accession>
<keyword evidence="11" id="KW-0379">Hydroxylation</keyword>
<evidence type="ECO:0000256" key="13">
    <source>
        <dbReference type="ARBA" id="ARBA00041871"/>
    </source>
</evidence>
<dbReference type="SUPFAM" id="SSF52058">
    <property type="entry name" value="L domain-like"/>
    <property type="match status" value="1"/>
</dbReference>
<dbReference type="InterPro" id="IPR032675">
    <property type="entry name" value="LRR_dom_sf"/>
</dbReference>
<gene>
    <name evidence="16" type="ORF">NYM_LOCUS1973</name>
</gene>
<evidence type="ECO:0000256" key="4">
    <source>
        <dbReference type="ARBA" id="ARBA00022614"/>
    </source>
</evidence>
<dbReference type="PANTHER" id="PTHR32093">
    <property type="entry name" value="LEUCINE-RICH REPEAT EXTENSIN-LIKE PROTEIN 3-RELATED"/>
    <property type="match status" value="1"/>
</dbReference>
<evidence type="ECO:0000313" key="16">
    <source>
        <dbReference type="EMBL" id="VVV44279.1"/>
    </source>
</evidence>
<dbReference type="Pfam" id="PF08263">
    <property type="entry name" value="LRRNT_2"/>
    <property type="match status" value="1"/>
</dbReference>
<evidence type="ECO:0000256" key="7">
    <source>
        <dbReference type="ARBA" id="ARBA00022737"/>
    </source>
</evidence>
<evidence type="ECO:0000256" key="3">
    <source>
        <dbReference type="ARBA" id="ARBA00022525"/>
    </source>
</evidence>
<dbReference type="OMA" id="NCLRIPL"/>
<keyword evidence="7" id="KW-0677">Repeat</keyword>
<dbReference type="FunFam" id="3.80.10.10:FF:000224">
    <property type="entry name" value="Leucine-rich repeat extensin-like protein 1"/>
    <property type="match status" value="1"/>
</dbReference>
<dbReference type="PANTHER" id="PTHR32093:SF86">
    <property type="entry name" value="EXTENSIN-LIKE PROTEIN"/>
    <property type="match status" value="1"/>
</dbReference>
<feature type="chain" id="PRO_5023858779" description="Cell wall hydroxyproline-rich glycoprotein" evidence="14">
    <location>
        <begin position="24"/>
        <end position="398"/>
    </location>
</feature>
<dbReference type="InterPro" id="IPR003591">
    <property type="entry name" value="Leu-rich_rpt_typical-subtyp"/>
</dbReference>
<dbReference type="InterPro" id="IPR013210">
    <property type="entry name" value="LRR_N_plant-typ"/>
</dbReference>
<evidence type="ECO:0000259" key="15">
    <source>
        <dbReference type="Pfam" id="PF08263"/>
    </source>
</evidence>
<proteinExistence type="predicted"/>
<dbReference type="InterPro" id="IPR051582">
    <property type="entry name" value="LRR_extensin-like_regulator"/>
</dbReference>
<keyword evidence="8" id="KW-1133">Transmembrane helix</keyword>
<dbReference type="SMART" id="SM00369">
    <property type="entry name" value="LRR_TYP"/>
    <property type="match status" value="5"/>
</dbReference>
<evidence type="ECO:0000256" key="11">
    <source>
        <dbReference type="ARBA" id="ARBA00023278"/>
    </source>
</evidence>
<protein>
    <recommendedName>
        <fullName evidence="13">Cell wall hydroxyproline-rich glycoprotein</fullName>
    </recommendedName>
</protein>
<dbReference type="PRINTS" id="PR00019">
    <property type="entry name" value="LEURICHRPT"/>
</dbReference>
<organism evidence="16">
    <name type="scientific">Nymphaea colorata</name>
    <name type="common">pocket water lily</name>
    <dbReference type="NCBI Taxonomy" id="210225"/>
    <lineage>
        <taxon>Eukaryota</taxon>
        <taxon>Viridiplantae</taxon>
        <taxon>Streptophyta</taxon>
        <taxon>Embryophyta</taxon>
        <taxon>Tracheophyta</taxon>
        <taxon>Spermatophyta</taxon>
        <taxon>Magnoliopsida</taxon>
        <taxon>Nymphaeales</taxon>
        <taxon>Nymphaeaceae</taxon>
        <taxon>Nymphaea</taxon>
    </lineage>
</organism>
<dbReference type="GO" id="GO:0071555">
    <property type="term" value="P:cell wall organization"/>
    <property type="evidence" value="ECO:0007669"/>
    <property type="project" value="UniProtKB-KW"/>
</dbReference>
<keyword evidence="6 14" id="KW-0732">Signal</keyword>
<dbReference type="InterPro" id="IPR001611">
    <property type="entry name" value="Leu-rich_rpt"/>
</dbReference>
<evidence type="ECO:0000256" key="12">
    <source>
        <dbReference type="ARBA" id="ARBA00023316"/>
    </source>
</evidence>
<dbReference type="Gene3D" id="3.80.10.10">
    <property type="entry name" value="Ribonuclease Inhibitor"/>
    <property type="match status" value="2"/>
</dbReference>
<evidence type="ECO:0000256" key="2">
    <source>
        <dbReference type="ARBA" id="ARBA00022512"/>
    </source>
</evidence>
<dbReference type="Pfam" id="PF13855">
    <property type="entry name" value="LRR_8"/>
    <property type="match status" value="1"/>
</dbReference>
<comment type="subcellular location">
    <subcellularLocation>
        <location evidence="1">Secreted</location>
        <location evidence="1">Cell wall</location>
    </subcellularLocation>
</comment>
<keyword evidence="9" id="KW-0472">Membrane</keyword>
<evidence type="ECO:0000256" key="10">
    <source>
        <dbReference type="ARBA" id="ARBA00023180"/>
    </source>
</evidence>
<keyword evidence="3" id="KW-0964">Secreted</keyword>
<dbReference type="FunFam" id="3.80.10.10:FF:000383">
    <property type="entry name" value="Leucine-rich repeat receptor protein kinase EMS1"/>
    <property type="match status" value="1"/>
</dbReference>
<keyword evidence="2" id="KW-0134">Cell wall</keyword>
<evidence type="ECO:0000256" key="5">
    <source>
        <dbReference type="ARBA" id="ARBA00022692"/>
    </source>
</evidence>
<dbReference type="EMBL" id="LR721774">
    <property type="protein sequence ID" value="VVV44279.1"/>
    <property type="molecule type" value="Genomic_DNA"/>
</dbReference>
<keyword evidence="5" id="KW-0812">Transmembrane</keyword>
<evidence type="ECO:0000256" key="9">
    <source>
        <dbReference type="ARBA" id="ARBA00023136"/>
    </source>
</evidence>
<dbReference type="Gramene" id="NC1G0131560.1">
    <property type="protein sequence ID" value="NC1G0131560.1:cds"/>
    <property type="gene ID" value="NC1G0131560"/>
</dbReference>